<sequence>MFEVDQLVRIRPAGVSVFRVVAIEDDEHVLIEAVADIPGRYPFSLRVIDLIAADSAPL</sequence>
<comment type="caution">
    <text evidence="1">The sequence shown here is derived from an EMBL/GenBank/DDBJ whole genome shotgun (WGS) entry which is preliminary data.</text>
</comment>
<dbReference type="AlphaFoldDB" id="A0A9X2E9P1"/>
<dbReference type="EMBL" id="JAMRXG010000005">
    <property type="protein sequence ID" value="MCM6774406.1"/>
    <property type="molecule type" value="Genomic_DNA"/>
</dbReference>
<evidence type="ECO:0000313" key="1">
    <source>
        <dbReference type="EMBL" id="MCM6774406.1"/>
    </source>
</evidence>
<protein>
    <submittedName>
        <fullName evidence="1">Uncharacterized protein</fullName>
    </submittedName>
</protein>
<accession>A0A9X2E9P1</accession>
<evidence type="ECO:0000313" key="2">
    <source>
        <dbReference type="Proteomes" id="UP001139157"/>
    </source>
</evidence>
<dbReference type="Proteomes" id="UP001139157">
    <property type="component" value="Unassembled WGS sequence"/>
</dbReference>
<keyword evidence="2" id="KW-1185">Reference proteome</keyword>
<name>A0A9X2E9P1_9NOCA</name>
<gene>
    <name evidence="1" type="ORF">NDR86_13055</name>
</gene>
<organism evidence="1 2">
    <name type="scientific">Nocardia pulmonis</name>
    <dbReference type="NCBI Taxonomy" id="2951408"/>
    <lineage>
        <taxon>Bacteria</taxon>
        <taxon>Bacillati</taxon>
        <taxon>Actinomycetota</taxon>
        <taxon>Actinomycetes</taxon>
        <taxon>Mycobacteriales</taxon>
        <taxon>Nocardiaceae</taxon>
        <taxon>Nocardia</taxon>
    </lineage>
</organism>
<dbReference type="RefSeq" id="WP_251911962.1">
    <property type="nucleotide sequence ID" value="NZ_JAMRXG010000005.1"/>
</dbReference>
<proteinExistence type="predicted"/>
<reference evidence="1" key="1">
    <citation type="submission" date="2022-06" db="EMBL/GenBank/DDBJ databases">
        <title>Novel species in genus nocardia.</title>
        <authorList>
            <person name="Li F."/>
        </authorList>
    </citation>
    <scope>NUCLEOTIDE SEQUENCE</scope>
    <source>
        <strain evidence="1">CDC141</strain>
    </source>
</reference>